<keyword evidence="2" id="KW-0285">Flavoprotein</keyword>
<name>A0AAW7X8V5_9GAMM</name>
<organism evidence="5 6">
    <name type="scientific">Saccharophagus degradans</name>
    <dbReference type="NCBI Taxonomy" id="86304"/>
    <lineage>
        <taxon>Bacteria</taxon>
        <taxon>Pseudomonadati</taxon>
        <taxon>Pseudomonadota</taxon>
        <taxon>Gammaproteobacteria</taxon>
        <taxon>Cellvibrionales</taxon>
        <taxon>Cellvibrionaceae</taxon>
        <taxon>Saccharophagus</taxon>
    </lineage>
</organism>
<evidence type="ECO:0000256" key="1">
    <source>
        <dbReference type="ARBA" id="ARBA00001974"/>
    </source>
</evidence>
<evidence type="ECO:0000313" key="5">
    <source>
        <dbReference type="EMBL" id="MDO6423710.1"/>
    </source>
</evidence>
<dbReference type="EMBL" id="JAUOPB010000010">
    <property type="protein sequence ID" value="MDO6423710.1"/>
    <property type="molecule type" value="Genomic_DNA"/>
</dbReference>
<accession>A0AAW7X8V5</accession>
<feature type="domain" description="FAD-binding" evidence="4">
    <location>
        <begin position="6"/>
        <end position="338"/>
    </location>
</feature>
<dbReference type="GO" id="GO:0016709">
    <property type="term" value="F:oxidoreductase activity, acting on paired donors, with incorporation or reduction of molecular oxygen, NAD(P)H as one donor, and incorporation of one atom of oxygen"/>
    <property type="evidence" value="ECO:0007669"/>
    <property type="project" value="UniProtKB-ARBA"/>
</dbReference>
<dbReference type="Gene3D" id="3.50.50.60">
    <property type="entry name" value="FAD/NAD(P)-binding domain"/>
    <property type="match status" value="1"/>
</dbReference>
<dbReference type="InterPro" id="IPR036188">
    <property type="entry name" value="FAD/NAD-bd_sf"/>
</dbReference>
<dbReference type="RefSeq" id="WP_303493295.1">
    <property type="nucleotide sequence ID" value="NZ_JAUOPB010000010.1"/>
</dbReference>
<sequence>MNVQRKVLIVGAGPTGLTLANDLARRGVAFDIVDRKAGPTSDSKGLALNISSQYGLKLIGVRTPVGERGMSISRLNLHWQNARYSSVNFAHLRGAIQSLVTQPQAVTENELISALLHVDARVKWCHRVTNITDTASGVSVEIESPAGELQTQQYDYLVGCDGKHSVVRKHLNIAFDGFDYDMHFTLGDFDIDFPFGKHEVQYFVYPDTFFILVPIANGRWRVVVKFSGAVPDEPPSVEDMNAVLARYFGKRFKLGAPAWISRAPFYNRVAQKIHKNRCFLAGDAAHLFSPIGGTGMNTGMQDAFNLGWKLAAVITGQSDAQLLDTYQLERLPAIQEAAASSDTSTQLICKPDNTSRLIQLMAPRFVNRTFLKKVLPSAHSGLAMRLTLDAVNATNTGVDVNEQNVFAAEGKLNPVVLHAANKLTLSEGGVFPLAGPVFIVNQYALSNPQLRLRVQALFSALKGISGAQVWFVSGGKKESAEAAVVQLPTNMPQRFLRLPDFLEADAPSSEWVQVVRPDGITLTVRKLSDVKAIGEQVISGLKIKNKGNQTKRVTMYE</sequence>
<keyword evidence="5" id="KW-0503">Monooxygenase</keyword>
<comment type="cofactor">
    <cofactor evidence="1">
        <name>FAD</name>
        <dbReference type="ChEBI" id="CHEBI:57692"/>
    </cofactor>
</comment>
<dbReference type="PANTHER" id="PTHR43004">
    <property type="entry name" value="TRK SYSTEM POTASSIUM UPTAKE PROTEIN"/>
    <property type="match status" value="1"/>
</dbReference>
<reference evidence="5" key="1">
    <citation type="submission" date="2023-07" db="EMBL/GenBank/DDBJ databases">
        <title>Genome content predicts the carbon catabolic preferences of heterotrophic bacteria.</title>
        <authorList>
            <person name="Gralka M."/>
        </authorList>
    </citation>
    <scope>NUCLEOTIDE SEQUENCE</scope>
    <source>
        <strain evidence="5">I3M17_2</strain>
    </source>
</reference>
<dbReference type="InterPro" id="IPR002938">
    <property type="entry name" value="FAD-bd"/>
</dbReference>
<dbReference type="Gene3D" id="3.30.70.2450">
    <property type="match status" value="1"/>
</dbReference>
<evidence type="ECO:0000256" key="3">
    <source>
        <dbReference type="ARBA" id="ARBA00022827"/>
    </source>
</evidence>
<dbReference type="SUPFAM" id="SSF51905">
    <property type="entry name" value="FAD/NAD(P)-binding domain"/>
    <property type="match status" value="1"/>
</dbReference>
<dbReference type="InterPro" id="IPR050641">
    <property type="entry name" value="RIFMO-like"/>
</dbReference>
<evidence type="ECO:0000256" key="2">
    <source>
        <dbReference type="ARBA" id="ARBA00022630"/>
    </source>
</evidence>
<dbReference type="PANTHER" id="PTHR43004:SF19">
    <property type="entry name" value="BINDING MONOOXYGENASE, PUTATIVE (JCVI)-RELATED"/>
    <property type="match status" value="1"/>
</dbReference>
<proteinExistence type="predicted"/>
<comment type="caution">
    <text evidence="5">The sequence shown here is derived from an EMBL/GenBank/DDBJ whole genome shotgun (WGS) entry which is preliminary data.</text>
</comment>
<keyword evidence="5" id="KW-0560">Oxidoreductase</keyword>
<dbReference type="Proteomes" id="UP001169760">
    <property type="component" value="Unassembled WGS sequence"/>
</dbReference>
<dbReference type="AlphaFoldDB" id="A0AAW7X8V5"/>
<evidence type="ECO:0000313" key="6">
    <source>
        <dbReference type="Proteomes" id="UP001169760"/>
    </source>
</evidence>
<protein>
    <submittedName>
        <fullName evidence="5">FAD-dependent monooxygenase</fullName>
    </submittedName>
</protein>
<dbReference type="Pfam" id="PF01494">
    <property type="entry name" value="FAD_binding_3"/>
    <property type="match status" value="1"/>
</dbReference>
<gene>
    <name evidence="5" type="ORF">Q4521_14605</name>
</gene>
<evidence type="ECO:0000259" key="4">
    <source>
        <dbReference type="Pfam" id="PF01494"/>
    </source>
</evidence>
<keyword evidence="3" id="KW-0274">FAD</keyword>
<dbReference type="PRINTS" id="PR00420">
    <property type="entry name" value="RNGMNOXGNASE"/>
</dbReference>
<dbReference type="GO" id="GO:0071949">
    <property type="term" value="F:FAD binding"/>
    <property type="evidence" value="ECO:0007669"/>
    <property type="project" value="InterPro"/>
</dbReference>